<evidence type="ECO:0000313" key="2">
    <source>
        <dbReference type="Proteomes" id="UP001185899"/>
    </source>
</evidence>
<comment type="caution">
    <text evidence="1">The sequence shown here is derived from an EMBL/GenBank/DDBJ whole genome shotgun (WGS) entry which is preliminary data.</text>
</comment>
<dbReference type="EMBL" id="JAWLKE010000009">
    <property type="protein sequence ID" value="MDV6233161.1"/>
    <property type="molecule type" value="Genomic_DNA"/>
</dbReference>
<dbReference type="Proteomes" id="UP001185899">
    <property type="component" value="Unassembled WGS sequence"/>
</dbReference>
<sequence length="65" mass="6740">MFTAGGATNVTAPTAANAQVPARLQNRVGWSSRPIALQVQRDAAAAADAMAADLYFYGLMVLKAS</sequence>
<accession>A0ABU4B3V8</accession>
<name>A0ABU4B3V8_9NOCA</name>
<reference evidence="1 2" key="1">
    <citation type="submission" date="2023-10" db="EMBL/GenBank/DDBJ databases">
        <title>Development of a sustainable strategy for remediation of hydrocarbon-contaminated territories based on the waste exchange concept.</title>
        <authorList>
            <person name="Krivoruchko A."/>
        </authorList>
    </citation>
    <scope>NUCLEOTIDE SEQUENCE [LARGE SCALE GENOMIC DNA]</scope>
    <source>
        <strain evidence="1 2">IEGM 1322</strain>
    </source>
</reference>
<gene>
    <name evidence="1" type="ORF">R3P95_21615</name>
</gene>
<proteinExistence type="predicted"/>
<protein>
    <submittedName>
        <fullName evidence="1">Uncharacterized protein</fullName>
    </submittedName>
</protein>
<organism evidence="1 2">
    <name type="scientific">Rhodococcus cercidiphylli</name>
    <dbReference type="NCBI Taxonomy" id="489916"/>
    <lineage>
        <taxon>Bacteria</taxon>
        <taxon>Bacillati</taxon>
        <taxon>Actinomycetota</taxon>
        <taxon>Actinomycetes</taxon>
        <taxon>Mycobacteriales</taxon>
        <taxon>Nocardiaceae</taxon>
        <taxon>Rhodococcus</taxon>
    </lineage>
</organism>
<evidence type="ECO:0000313" key="1">
    <source>
        <dbReference type="EMBL" id="MDV6233161.1"/>
    </source>
</evidence>
<dbReference type="RefSeq" id="WP_317549470.1">
    <property type="nucleotide sequence ID" value="NZ_JAWLKE010000009.1"/>
</dbReference>
<keyword evidence="2" id="KW-1185">Reference proteome</keyword>